<dbReference type="InterPro" id="IPR006860">
    <property type="entry name" value="FecR"/>
</dbReference>
<dbReference type="InterPro" id="IPR032508">
    <property type="entry name" value="FecR_C"/>
</dbReference>
<evidence type="ECO:0000259" key="2">
    <source>
        <dbReference type="Pfam" id="PF04773"/>
    </source>
</evidence>
<sequence>MKQDEYIDWNLLMRGMNGELSEEEKASFEEWMTDWKHREYYERMVAEWNEDVVHETNMPRVMLRLDSMLKEQKRQRRLTLRRKWLGWSAAAVLLLGIGGIFMIENRAIEEENVTVAEITPGESKAILVLADGTNVNLDKTTDTARLAIGVAEIIRNEGKITFMGDGEAGELAYNTVIIPKGGEYHVVLSDKSEIWLNADSELKFPVNLKGRERRVILSGEAYFKVAHDTERPFVVETDLGNVRVYGTEFNVKRYMGEKEIKTTLVEGSVGFCKKDDKENYIKIKPGFQISYENGGNPVVQEVKVDNEIAWKSKQFRFERCPLNEIMNDVMRWYNVDISFSDETLKKLYFTGTLNRYAKIETLLRFFEEGCDIKFEIKGRSIVVMKR</sequence>
<dbReference type="PANTHER" id="PTHR30273:SF2">
    <property type="entry name" value="PROTEIN FECR"/>
    <property type="match status" value="1"/>
</dbReference>
<evidence type="ECO:0000256" key="1">
    <source>
        <dbReference type="SAM" id="Phobius"/>
    </source>
</evidence>
<dbReference type="Gene3D" id="3.55.50.30">
    <property type="match status" value="1"/>
</dbReference>
<feature type="domain" description="Protein FecR C-terminal" evidence="3">
    <location>
        <begin position="315"/>
        <end position="383"/>
    </location>
</feature>
<dbReference type="Pfam" id="PF04773">
    <property type="entry name" value="FecR"/>
    <property type="match status" value="1"/>
</dbReference>
<organism evidence="4 5">
    <name type="scientific">Butyricimonas hominis</name>
    <dbReference type="NCBI Taxonomy" id="2763032"/>
    <lineage>
        <taxon>Bacteria</taxon>
        <taxon>Pseudomonadati</taxon>
        <taxon>Bacteroidota</taxon>
        <taxon>Bacteroidia</taxon>
        <taxon>Bacteroidales</taxon>
        <taxon>Odoribacteraceae</taxon>
        <taxon>Butyricimonas</taxon>
    </lineage>
</organism>
<keyword evidence="5" id="KW-1185">Reference proteome</keyword>
<evidence type="ECO:0000313" key="4">
    <source>
        <dbReference type="EMBL" id="MBC5620017.1"/>
    </source>
</evidence>
<accession>A0ABR7CWJ6</accession>
<keyword evidence="1" id="KW-1133">Transmembrane helix</keyword>
<evidence type="ECO:0000313" key="5">
    <source>
        <dbReference type="Proteomes" id="UP000646484"/>
    </source>
</evidence>
<reference evidence="4 5" key="1">
    <citation type="submission" date="2020-08" db="EMBL/GenBank/DDBJ databases">
        <title>Genome public.</title>
        <authorList>
            <person name="Liu C."/>
            <person name="Sun Q."/>
        </authorList>
    </citation>
    <scope>NUCLEOTIDE SEQUENCE [LARGE SCALE GENOMIC DNA]</scope>
    <source>
        <strain evidence="4 5">NSJ-56</strain>
    </source>
</reference>
<gene>
    <name evidence="4" type="ORF">H8S64_02775</name>
</gene>
<evidence type="ECO:0000259" key="3">
    <source>
        <dbReference type="Pfam" id="PF16344"/>
    </source>
</evidence>
<keyword evidence="1" id="KW-0812">Transmembrane</keyword>
<dbReference type="Proteomes" id="UP000646484">
    <property type="component" value="Unassembled WGS sequence"/>
</dbReference>
<dbReference type="InterPro" id="IPR012373">
    <property type="entry name" value="Ferrdict_sens_TM"/>
</dbReference>
<name>A0ABR7CWJ6_9BACT</name>
<feature type="transmembrane region" description="Helical" evidence="1">
    <location>
        <begin position="84"/>
        <end position="103"/>
    </location>
</feature>
<dbReference type="PANTHER" id="PTHR30273">
    <property type="entry name" value="PERIPLASMIC SIGNAL SENSOR AND SIGMA FACTOR ACTIVATOR FECR-RELATED"/>
    <property type="match status" value="1"/>
</dbReference>
<comment type="caution">
    <text evidence="4">The sequence shown here is derived from an EMBL/GenBank/DDBJ whole genome shotgun (WGS) entry which is preliminary data.</text>
</comment>
<protein>
    <submittedName>
        <fullName evidence="4">FecR domain-containing protein</fullName>
    </submittedName>
</protein>
<feature type="domain" description="FecR protein" evidence="2">
    <location>
        <begin position="177"/>
        <end position="269"/>
    </location>
</feature>
<keyword evidence="1" id="KW-0472">Membrane</keyword>
<dbReference type="EMBL" id="JACOOH010000001">
    <property type="protein sequence ID" value="MBC5620017.1"/>
    <property type="molecule type" value="Genomic_DNA"/>
</dbReference>
<dbReference type="Pfam" id="PF16344">
    <property type="entry name" value="FecR_C"/>
    <property type="match status" value="1"/>
</dbReference>
<dbReference type="RefSeq" id="WP_186974854.1">
    <property type="nucleotide sequence ID" value="NZ_JACOOH010000001.1"/>
</dbReference>
<dbReference type="PIRSF" id="PIRSF018266">
    <property type="entry name" value="FecR"/>
    <property type="match status" value="1"/>
</dbReference>
<proteinExistence type="predicted"/>
<dbReference type="Gene3D" id="2.60.120.1440">
    <property type="match status" value="1"/>
</dbReference>